<keyword evidence="3" id="KW-1185">Reference proteome</keyword>
<protein>
    <recommendedName>
        <fullName evidence="1">Heterokaryon incompatibility domain-containing protein</fullName>
    </recommendedName>
</protein>
<reference evidence="2" key="1">
    <citation type="journal article" date="2023" name="Mol. Phylogenet. Evol.">
        <title>Genome-scale phylogeny and comparative genomics of the fungal order Sordariales.</title>
        <authorList>
            <person name="Hensen N."/>
            <person name="Bonometti L."/>
            <person name="Westerberg I."/>
            <person name="Brannstrom I.O."/>
            <person name="Guillou S."/>
            <person name="Cros-Aarteil S."/>
            <person name="Calhoun S."/>
            <person name="Haridas S."/>
            <person name="Kuo A."/>
            <person name="Mondo S."/>
            <person name="Pangilinan J."/>
            <person name="Riley R."/>
            <person name="LaButti K."/>
            <person name="Andreopoulos B."/>
            <person name="Lipzen A."/>
            <person name="Chen C."/>
            <person name="Yan M."/>
            <person name="Daum C."/>
            <person name="Ng V."/>
            <person name="Clum A."/>
            <person name="Steindorff A."/>
            <person name="Ohm R.A."/>
            <person name="Martin F."/>
            <person name="Silar P."/>
            <person name="Natvig D.O."/>
            <person name="Lalanne C."/>
            <person name="Gautier V."/>
            <person name="Ament-Velasquez S.L."/>
            <person name="Kruys A."/>
            <person name="Hutchinson M.I."/>
            <person name="Powell A.J."/>
            <person name="Barry K."/>
            <person name="Miller A.N."/>
            <person name="Grigoriev I.V."/>
            <person name="Debuchy R."/>
            <person name="Gladieux P."/>
            <person name="Hiltunen Thoren M."/>
            <person name="Johannesson H."/>
        </authorList>
    </citation>
    <scope>NUCLEOTIDE SEQUENCE</scope>
    <source>
        <strain evidence="2">CBS 990.96</strain>
    </source>
</reference>
<evidence type="ECO:0000313" key="3">
    <source>
        <dbReference type="Proteomes" id="UP001301958"/>
    </source>
</evidence>
<name>A0AAN7BJA6_9PEZI</name>
<organism evidence="2 3">
    <name type="scientific">Podospora fimiseda</name>
    <dbReference type="NCBI Taxonomy" id="252190"/>
    <lineage>
        <taxon>Eukaryota</taxon>
        <taxon>Fungi</taxon>
        <taxon>Dikarya</taxon>
        <taxon>Ascomycota</taxon>
        <taxon>Pezizomycotina</taxon>
        <taxon>Sordariomycetes</taxon>
        <taxon>Sordariomycetidae</taxon>
        <taxon>Sordariales</taxon>
        <taxon>Podosporaceae</taxon>
        <taxon>Podospora</taxon>
    </lineage>
</organism>
<comment type="caution">
    <text evidence="2">The sequence shown here is derived from an EMBL/GenBank/DDBJ whole genome shotgun (WGS) entry which is preliminary data.</text>
</comment>
<dbReference type="PANTHER" id="PTHR10622:SF10">
    <property type="entry name" value="HET DOMAIN-CONTAINING PROTEIN"/>
    <property type="match status" value="1"/>
</dbReference>
<feature type="domain" description="Heterokaryon incompatibility" evidence="1">
    <location>
        <begin position="22"/>
        <end position="98"/>
    </location>
</feature>
<sequence length="286" mass="32330">MRLLYTDRIHLIEVYGSNIPRYAILSHTWGDEEVLLQDLLRIDPNTSWALEWVNSISELGTSIFGKNGFYKLYNSVKLARNSGYDFIWIDTCCIHKTTSDVCYVYLEDVMPAGKEDVMQNSTFRLSRWFTHGWTLQELIAPKKVSFFAGDWSYLGDKSASSAFTNLLHEITRIQRGVLTGETARPTTHVEDIAYCLLGIFDVNMPLLYGEGNKAFIRLQEAILLKDDGQTLFAWYDDDNSAGSHSTSRLSGLLADCPRRFWGVDELEAAIPISSTSNPVAVTKGSW</sequence>
<evidence type="ECO:0000259" key="1">
    <source>
        <dbReference type="Pfam" id="PF06985"/>
    </source>
</evidence>
<proteinExistence type="predicted"/>
<gene>
    <name evidence="2" type="ORF">QBC38DRAFT_538529</name>
</gene>
<dbReference type="EMBL" id="MU865395">
    <property type="protein sequence ID" value="KAK4224353.1"/>
    <property type="molecule type" value="Genomic_DNA"/>
</dbReference>
<accession>A0AAN7BJA6</accession>
<dbReference type="PANTHER" id="PTHR10622">
    <property type="entry name" value="HET DOMAIN-CONTAINING PROTEIN"/>
    <property type="match status" value="1"/>
</dbReference>
<dbReference type="Proteomes" id="UP001301958">
    <property type="component" value="Unassembled WGS sequence"/>
</dbReference>
<evidence type="ECO:0000313" key="2">
    <source>
        <dbReference type="EMBL" id="KAK4224353.1"/>
    </source>
</evidence>
<dbReference type="AlphaFoldDB" id="A0AAN7BJA6"/>
<dbReference type="Pfam" id="PF06985">
    <property type="entry name" value="HET"/>
    <property type="match status" value="1"/>
</dbReference>
<dbReference type="InterPro" id="IPR010730">
    <property type="entry name" value="HET"/>
</dbReference>
<reference evidence="2" key="2">
    <citation type="submission" date="2023-05" db="EMBL/GenBank/DDBJ databases">
        <authorList>
            <consortium name="Lawrence Berkeley National Laboratory"/>
            <person name="Steindorff A."/>
            <person name="Hensen N."/>
            <person name="Bonometti L."/>
            <person name="Westerberg I."/>
            <person name="Brannstrom I.O."/>
            <person name="Guillou S."/>
            <person name="Cros-Aarteil S."/>
            <person name="Calhoun S."/>
            <person name="Haridas S."/>
            <person name="Kuo A."/>
            <person name="Mondo S."/>
            <person name="Pangilinan J."/>
            <person name="Riley R."/>
            <person name="Labutti K."/>
            <person name="Andreopoulos B."/>
            <person name="Lipzen A."/>
            <person name="Chen C."/>
            <person name="Yanf M."/>
            <person name="Daum C."/>
            <person name="Ng V."/>
            <person name="Clum A."/>
            <person name="Ohm R."/>
            <person name="Martin F."/>
            <person name="Silar P."/>
            <person name="Natvig D."/>
            <person name="Lalanne C."/>
            <person name="Gautier V."/>
            <person name="Ament-Velasquez S.L."/>
            <person name="Kruys A."/>
            <person name="Hutchinson M.I."/>
            <person name="Powell A.J."/>
            <person name="Barry K."/>
            <person name="Miller A.N."/>
            <person name="Grigoriev I.V."/>
            <person name="Debuchy R."/>
            <person name="Gladieux P."/>
            <person name="Thoren M.H."/>
            <person name="Johannesson H."/>
        </authorList>
    </citation>
    <scope>NUCLEOTIDE SEQUENCE</scope>
    <source>
        <strain evidence="2">CBS 990.96</strain>
    </source>
</reference>